<name>A0A921AXW9_9BACT</name>
<gene>
    <name evidence="1" type="ORF">K8W16_09595</name>
</gene>
<accession>A0A921AXW9</accession>
<evidence type="ECO:0000313" key="2">
    <source>
        <dbReference type="Proteomes" id="UP000698963"/>
    </source>
</evidence>
<evidence type="ECO:0000313" key="1">
    <source>
        <dbReference type="EMBL" id="HJD97882.1"/>
    </source>
</evidence>
<proteinExistence type="predicted"/>
<dbReference type="EMBL" id="DYZA01000193">
    <property type="protein sequence ID" value="HJD97882.1"/>
    <property type="molecule type" value="Genomic_DNA"/>
</dbReference>
<comment type="caution">
    <text evidence="1">The sequence shown here is derived from an EMBL/GenBank/DDBJ whole genome shotgun (WGS) entry which is preliminary data.</text>
</comment>
<organism evidence="1 2">
    <name type="scientific">Mailhella massiliensis</name>
    <dbReference type="NCBI Taxonomy" id="1903261"/>
    <lineage>
        <taxon>Bacteria</taxon>
        <taxon>Pseudomonadati</taxon>
        <taxon>Thermodesulfobacteriota</taxon>
        <taxon>Desulfovibrionia</taxon>
        <taxon>Desulfovibrionales</taxon>
        <taxon>Desulfovibrionaceae</taxon>
        <taxon>Mailhella</taxon>
    </lineage>
</organism>
<protein>
    <submittedName>
        <fullName evidence="1">Uncharacterized protein</fullName>
    </submittedName>
</protein>
<sequence length="101" mass="10381">MAVSNYSTVPDQNTQISGINIAEGCAPSGINNAIRQLMADVKSYANTVDSRATLPSQSGQSGKFLTTNGTTASWGTVKGHTVSTASPSGGSNGDVWIQYIA</sequence>
<dbReference type="Proteomes" id="UP000698963">
    <property type="component" value="Unassembled WGS sequence"/>
</dbReference>
<reference evidence="1" key="2">
    <citation type="submission" date="2021-09" db="EMBL/GenBank/DDBJ databases">
        <authorList>
            <person name="Gilroy R."/>
        </authorList>
    </citation>
    <scope>NUCLEOTIDE SEQUENCE</scope>
    <source>
        <strain evidence="1">ChiGjej2B2-19336</strain>
    </source>
</reference>
<reference evidence="1" key="1">
    <citation type="journal article" date="2021" name="PeerJ">
        <title>Extensive microbial diversity within the chicken gut microbiome revealed by metagenomics and culture.</title>
        <authorList>
            <person name="Gilroy R."/>
            <person name="Ravi A."/>
            <person name="Getino M."/>
            <person name="Pursley I."/>
            <person name="Horton D.L."/>
            <person name="Alikhan N.F."/>
            <person name="Baker D."/>
            <person name="Gharbi K."/>
            <person name="Hall N."/>
            <person name="Watson M."/>
            <person name="Adriaenssens E.M."/>
            <person name="Foster-Nyarko E."/>
            <person name="Jarju S."/>
            <person name="Secka A."/>
            <person name="Antonio M."/>
            <person name="Oren A."/>
            <person name="Chaudhuri R.R."/>
            <person name="La Ragione R."/>
            <person name="Hildebrand F."/>
            <person name="Pallen M.J."/>
        </authorList>
    </citation>
    <scope>NUCLEOTIDE SEQUENCE</scope>
    <source>
        <strain evidence="1">ChiGjej2B2-19336</strain>
    </source>
</reference>
<dbReference type="RefSeq" id="WP_304122986.1">
    <property type="nucleotide sequence ID" value="NZ_DYZA01000193.1"/>
</dbReference>
<dbReference type="AlphaFoldDB" id="A0A921AXW9"/>